<reference evidence="3 4" key="1">
    <citation type="journal article" date="2016" name="Nat. Commun.">
        <title>Thousands of microbial genomes shed light on interconnected biogeochemical processes in an aquifer system.</title>
        <authorList>
            <person name="Anantharaman K."/>
            <person name="Brown C.T."/>
            <person name="Hug L.A."/>
            <person name="Sharon I."/>
            <person name="Castelle C.J."/>
            <person name="Probst A.J."/>
            <person name="Thomas B.C."/>
            <person name="Singh A."/>
            <person name="Wilkins M.J."/>
            <person name="Karaoz U."/>
            <person name="Brodie E.L."/>
            <person name="Williams K.H."/>
            <person name="Hubbard S.S."/>
            <person name="Banfield J.F."/>
        </authorList>
    </citation>
    <scope>NUCLEOTIDE SEQUENCE [LARGE SCALE GENOMIC DNA]</scope>
</reference>
<dbReference type="PRINTS" id="PR01438">
    <property type="entry name" value="UNVRSLSTRESS"/>
</dbReference>
<dbReference type="AlphaFoldDB" id="A0A1F6TG15"/>
<dbReference type="InterPro" id="IPR006016">
    <property type="entry name" value="UspA"/>
</dbReference>
<organism evidence="3 4">
    <name type="scientific">Candidatus Muproteobacteria bacterium RBG_16_64_11</name>
    <dbReference type="NCBI Taxonomy" id="1817758"/>
    <lineage>
        <taxon>Bacteria</taxon>
        <taxon>Pseudomonadati</taxon>
        <taxon>Pseudomonadota</taxon>
        <taxon>Candidatus Muproteobacteria</taxon>
    </lineage>
</organism>
<dbReference type="PANTHER" id="PTHR46268">
    <property type="entry name" value="STRESS RESPONSE PROTEIN NHAX"/>
    <property type="match status" value="1"/>
</dbReference>
<gene>
    <name evidence="3" type="ORF">A2150_02320</name>
</gene>
<dbReference type="InterPro" id="IPR006015">
    <property type="entry name" value="Universal_stress_UspA"/>
</dbReference>
<dbReference type="Pfam" id="PF00582">
    <property type="entry name" value="Usp"/>
    <property type="match status" value="1"/>
</dbReference>
<dbReference type="PANTHER" id="PTHR46268:SF6">
    <property type="entry name" value="UNIVERSAL STRESS PROTEIN UP12"/>
    <property type="match status" value="1"/>
</dbReference>
<dbReference type="EMBL" id="MFSS01000029">
    <property type="protein sequence ID" value="OGI44029.1"/>
    <property type="molecule type" value="Genomic_DNA"/>
</dbReference>
<dbReference type="Gene3D" id="3.40.50.620">
    <property type="entry name" value="HUPs"/>
    <property type="match status" value="1"/>
</dbReference>
<proteinExistence type="inferred from homology"/>
<evidence type="ECO:0000256" key="1">
    <source>
        <dbReference type="ARBA" id="ARBA00008791"/>
    </source>
</evidence>
<accession>A0A1F6TG15</accession>
<dbReference type="Proteomes" id="UP000177925">
    <property type="component" value="Unassembled WGS sequence"/>
</dbReference>
<comment type="similarity">
    <text evidence="1">Belongs to the universal stress protein A family.</text>
</comment>
<sequence length="147" mass="15148">MYARILVAVDEGAHAAHAVTHAAGLAKRLSAALRIIHVVDMGLLPLGPELAIDIDAIAKARRAAGEKILVAAREAARAAGAEVETTLVETATPTQHVAAAIADEAASWPADVVVLGTHGRRVVERLLLGSVAEGVARRSTVPVLLVP</sequence>
<evidence type="ECO:0000313" key="3">
    <source>
        <dbReference type="EMBL" id="OGI44029.1"/>
    </source>
</evidence>
<comment type="caution">
    <text evidence="3">The sequence shown here is derived from an EMBL/GenBank/DDBJ whole genome shotgun (WGS) entry which is preliminary data.</text>
</comment>
<dbReference type="STRING" id="1817758.A2150_02320"/>
<dbReference type="InterPro" id="IPR014729">
    <property type="entry name" value="Rossmann-like_a/b/a_fold"/>
</dbReference>
<protein>
    <recommendedName>
        <fullName evidence="2">UspA domain-containing protein</fullName>
    </recommendedName>
</protein>
<dbReference type="CDD" id="cd00293">
    <property type="entry name" value="USP-like"/>
    <property type="match status" value="1"/>
</dbReference>
<evidence type="ECO:0000259" key="2">
    <source>
        <dbReference type="Pfam" id="PF00582"/>
    </source>
</evidence>
<evidence type="ECO:0000313" key="4">
    <source>
        <dbReference type="Proteomes" id="UP000177925"/>
    </source>
</evidence>
<name>A0A1F6TG15_9PROT</name>
<feature type="domain" description="UspA" evidence="2">
    <location>
        <begin position="1"/>
        <end position="147"/>
    </location>
</feature>
<dbReference type="SUPFAM" id="SSF52402">
    <property type="entry name" value="Adenine nucleotide alpha hydrolases-like"/>
    <property type="match status" value="1"/>
</dbReference>